<protein>
    <submittedName>
        <fullName evidence="7">LAFE_0D10682g1_1</fullName>
    </submittedName>
</protein>
<dbReference type="InterPro" id="IPR013907">
    <property type="entry name" value="Sds3"/>
</dbReference>
<dbReference type="AlphaFoldDB" id="A0A1G4MBV5"/>
<evidence type="ECO:0000256" key="3">
    <source>
        <dbReference type="ARBA" id="ARBA00023015"/>
    </source>
</evidence>
<feature type="compositionally biased region" description="Acidic residues" evidence="6">
    <location>
        <begin position="250"/>
        <end position="268"/>
    </location>
</feature>
<dbReference type="STRING" id="4955.A0A1G4MBV5"/>
<dbReference type="Proteomes" id="UP000190831">
    <property type="component" value="Chromosome D"/>
</dbReference>
<gene>
    <name evidence="7" type="ORF">LAFE_0D10682G</name>
</gene>
<evidence type="ECO:0000256" key="1">
    <source>
        <dbReference type="ARBA" id="ARBA00004123"/>
    </source>
</evidence>
<feature type="compositionally biased region" description="Polar residues" evidence="6">
    <location>
        <begin position="287"/>
        <end position="297"/>
    </location>
</feature>
<feature type="compositionally biased region" description="Polar residues" evidence="6">
    <location>
        <begin position="177"/>
        <end position="186"/>
    </location>
</feature>
<evidence type="ECO:0000256" key="2">
    <source>
        <dbReference type="ARBA" id="ARBA00022491"/>
    </source>
</evidence>
<reference evidence="7 8" key="1">
    <citation type="submission" date="2016-03" db="EMBL/GenBank/DDBJ databases">
        <authorList>
            <person name="Devillers H."/>
        </authorList>
    </citation>
    <scope>NUCLEOTIDE SEQUENCE [LARGE SCALE GENOMIC DNA]</scope>
    <source>
        <strain evidence="7">CBS 6772</strain>
    </source>
</reference>
<name>A0A1G4MBV5_LACFM</name>
<evidence type="ECO:0000313" key="7">
    <source>
        <dbReference type="EMBL" id="SCW01352.1"/>
    </source>
</evidence>
<keyword evidence="4" id="KW-0804">Transcription</keyword>
<dbReference type="EMBL" id="LT598492">
    <property type="protein sequence ID" value="SCW01352.1"/>
    <property type="molecule type" value="Genomic_DNA"/>
</dbReference>
<feature type="region of interest" description="Disordered" evidence="6">
    <location>
        <begin position="21"/>
        <end position="298"/>
    </location>
</feature>
<dbReference type="Pfam" id="PF08598">
    <property type="entry name" value="Sds3"/>
    <property type="match status" value="1"/>
</dbReference>
<keyword evidence="3" id="KW-0805">Transcription regulation</keyword>
<dbReference type="OrthoDB" id="20886at2759"/>
<dbReference type="GO" id="GO:0005654">
    <property type="term" value="C:nucleoplasm"/>
    <property type="evidence" value="ECO:0007669"/>
    <property type="project" value="UniProtKB-ARBA"/>
</dbReference>
<feature type="compositionally biased region" description="Basic and acidic residues" evidence="6">
    <location>
        <begin position="147"/>
        <end position="176"/>
    </location>
</feature>
<feature type="compositionally biased region" description="Basic and acidic residues" evidence="6">
    <location>
        <begin position="72"/>
        <end position="96"/>
    </location>
</feature>
<feature type="compositionally biased region" description="Basic and acidic residues" evidence="6">
    <location>
        <begin position="221"/>
        <end position="238"/>
    </location>
</feature>
<accession>A0A1G4MBV5</accession>
<keyword evidence="2" id="KW-0678">Repressor</keyword>
<feature type="compositionally biased region" description="Polar residues" evidence="6">
    <location>
        <begin position="47"/>
        <end position="58"/>
    </location>
</feature>
<feature type="compositionally biased region" description="Basic and acidic residues" evidence="6">
    <location>
        <begin position="187"/>
        <end position="212"/>
    </location>
</feature>
<dbReference type="PANTHER" id="PTHR21964">
    <property type="entry name" value="BREAST CANCER METASTASIS-SUPPRESSOR 1"/>
    <property type="match status" value="1"/>
</dbReference>
<dbReference type="OMA" id="ATRCFIH"/>
<evidence type="ECO:0000256" key="4">
    <source>
        <dbReference type="ARBA" id="ARBA00023163"/>
    </source>
</evidence>
<keyword evidence="5" id="KW-0539">Nucleus</keyword>
<keyword evidence="8" id="KW-1185">Reference proteome</keyword>
<dbReference type="GO" id="GO:0010468">
    <property type="term" value="P:regulation of gene expression"/>
    <property type="evidence" value="ECO:0007669"/>
    <property type="project" value="UniProtKB-ARBA"/>
</dbReference>
<dbReference type="SMART" id="SM01401">
    <property type="entry name" value="Sds3"/>
    <property type="match status" value="1"/>
</dbReference>
<proteinExistence type="predicted"/>
<comment type="subcellular location">
    <subcellularLocation>
        <location evidence="1">Nucleus</location>
    </subcellularLocation>
</comment>
<sequence length="530" mass="60943">MNTEDNTIEESNQLTEANLALIQAERKQETKKQQHKHHNHEEDDKSSVLSKIDSNNPEDLNLSEYCLSSDAETEKMDEDVIKQQDSEHVHLSELSRDPGLSPKSEVAGAPVSHRSEAPTMEKAAEKNDDEAVENEAERQQSPSKQESLSKQEPYKVDDKVPIEHNNRGLVSDETRTPESNNEQGEQTETKVPDRVQSEETHNEDSKPMKNEEDLPIEDELQSTKRSLDDREVISDSHFKKPKLPGNGSQDNDEDNDADEDEDDADEDDHEKQDLSGVNDKNRKHASSKSGAEQSPMEQEQLRLAALKEITDIECKFAELRQKLYENKLAKLQAEAQMCLEGSHPALQSYYQKIDSVRDYKLRRAYQRQKYELECIDKETRATRCFIHQDFFRKVTDLKHELLSNTTQKWYDINKERRDMDVIVPEVNYHVPVKLSGKTLSCITGYAAPAQQRREGEYLPEDLVCENINFQFRNNPVDKLEVIVDRMRFNNQLSDLEGLKRYFGGFPGAPSLSGLKDSEIFEDLQKLQHQL</sequence>
<organism evidence="7 8">
    <name type="scientific">Lachancea fermentati</name>
    <name type="common">Zygosaccharomyces fermentati</name>
    <dbReference type="NCBI Taxonomy" id="4955"/>
    <lineage>
        <taxon>Eukaryota</taxon>
        <taxon>Fungi</taxon>
        <taxon>Dikarya</taxon>
        <taxon>Ascomycota</taxon>
        <taxon>Saccharomycotina</taxon>
        <taxon>Saccharomycetes</taxon>
        <taxon>Saccharomycetales</taxon>
        <taxon>Saccharomycetaceae</taxon>
        <taxon>Lachancea</taxon>
    </lineage>
</organism>
<evidence type="ECO:0000256" key="5">
    <source>
        <dbReference type="ARBA" id="ARBA00023242"/>
    </source>
</evidence>
<evidence type="ECO:0000256" key="6">
    <source>
        <dbReference type="SAM" id="MobiDB-lite"/>
    </source>
</evidence>
<evidence type="ECO:0000313" key="8">
    <source>
        <dbReference type="Proteomes" id="UP000190831"/>
    </source>
</evidence>